<accession>A0A7S2RTH7</accession>
<dbReference type="InterPro" id="IPR000643">
    <property type="entry name" value="Iodothyronine_deiodinase"/>
</dbReference>
<evidence type="ECO:0008006" key="2">
    <source>
        <dbReference type="Google" id="ProtNLM"/>
    </source>
</evidence>
<dbReference type="AlphaFoldDB" id="A0A7S2RTH7"/>
<gene>
    <name evidence="1" type="ORF">RMAR1173_LOCUS7787</name>
</gene>
<dbReference type="GO" id="GO:0004800">
    <property type="term" value="F:thyroxine 5'-deiodinase activity"/>
    <property type="evidence" value="ECO:0007669"/>
    <property type="project" value="InterPro"/>
</dbReference>
<protein>
    <recommendedName>
        <fullName evidence="2">Iodothyronine deiodinase</fullName>
    </recommendedName>
</protein>
<dbReference type="PANTHER" id="PTHR11781">
    <property type="entry name" value="IODOTHYRONINE DEIODINASE"/>
    <property type="match status" value="1"/>
</dbReference>
<reference evidence="1" key="1">
    <citation type="submission" date="2021-01" db="EMBL/GenBank/DDBJ databases">
        <authorList>
            <person name="Corre E."/>
            <person name="Pelletier E."/>
            <person name="Niang G."/>
            <person name="Scheremetjew M."/>
            <person name="Finn R."/>
            <person name="Kale V."/>
            <person name="Holt S."/>
            <person name="Cochrane G."/>
            <person name="Meng A."/>
            <person name="Brown T."/>
            <person name="Cohen L."/>
        </authorList>
    </citation>
    <scope>NUCLEOTIDE SEQUENCE</scope>
    <source>
        <strain evidence="1">CCMP1243</strain>
    </source>
</reference>
<dbReference type="PANTHER" id="PTHR11781:SF22">
    <property type="entry name" value="TYPE I IODOTHYRONINE DEIODINASE"/>
    <property type="match status" value="1"/>
</dbReference>
<dbReference type="Pfam" id="PF00837">
    <property type="entry name" value="T4_deiodinase"/>
    <property type="match status" value="1"/>
</dbReference>
<dbReference type="Gene3D" id="3.40.30.10">
    <property type="entry name" value="Glutaredoxin"/>
    <property type="match status" value="1"/>
</dbReference>
<name>A0A7S2RTH7_9STRA</name>
<organism evidence="1">
    <name type="scientific">Rhizochromulina marina</name>
    <dbReference type="NCBI Taxonomy" id="1034831"/>
    <lineage>
        <taxon>Eukaryota</taxon>
        <taxon>Sar</taxon>
        <taxon>Stramenopiles</taxon>
        <taxon>Ochrophyta</taxon>
        <taxon>Dictyochophyceae</taxon>
        <taxon>Rhizochromulinales</taxon>
        <taxon>Rhizochromulina</taxon>
    </lineage>
</organism>
<evidence type="ECO:0000313" key="1">
    <source>
        <dbReference type="EMBL" id="CAD9680105.1"/>
    </source>
</evidence>
<dbReference type="EMBL" id="HBHJ01011939">
    <property type="protein sequence ID" value="CAD9680105.1"/>
    <property type="molecule type" value="Transcribed_RNA"/>
</dbReference>
<dbReference type="GO" id="GO:0042403">
    <property type="term" value="P:thyroid hormone metabolic process"/>
    <property type="evidence" value="ECO:0007669"/>
    <property type="project" value="TreeGrafter"/>
</dbReference>
<sequence>MGHLRAFLSQMQGLHGEVDYVLVYIEEAHPVEGWLYGSVEHMIHQHKTLQDRIAAAQVLVDQVAALQGGEEKRTSRVFVDDMDNAVSMAFGALPERLAVVSHGVVQWIGGKGPEEYSVDDLMQQLTAQR</sequence>
<proteinExistence type="predicted"/>